<dbReference type="EMBL" id="MLAK01000594">
    <property type="protein sequence ID" value="OHT11135.1"/>
    <property type="molecule type" value="Genomic_DNA"/>
</dbReference>
<protein>
    <recommendedName>
        <fullName evidence="1">ATPase AAA-type core domain-containing protein</fullName>
    </recommendedName>
</protein>
<evidence type="ECO:0000259" key="1">
    <source>
        <dbReference type="Pfam" id="PF00004"/>
    </source>
</evidence>
<dbReference type="Gene3D" id="1.10.8.60">
    <property type="match status" value="1"/>
</dbReference>
<comment type="caution">
    <text evidence="2">The sequence shown here is derived from an EMBL/GenBank/DDBJ whole genome shotgun (WGS) entry which is preliminary data.</text>
</comment>
<feature type="domain" description="ATPase AAA-type core" evidence="1">
    <location>
        <begin position="39"/>
        <end position="153"/>
    </location>
</feature>
<dbReference type="InterPro" id="IPR003959">
    <property type="entry name" value="ATPase_AAA_core"/>
</dbReference>
<keyword evidence="3" id="KW-1185">Reference proteome</keyword>
<dbReference type="Gene3D" id="3.40.50.300">
    <property type="entry name" value="P-loop containing nucleotide triphosphate hydrolases"/>
    <property type="match status" value="1"/>
</dbReference>
<dbReference type="SUPFAM" id="SSF52540">
    <property type="entry name" value="P-loop containing nucleoside triphosphate hydrolases"/>
    <property type="match status" value="1"/>
</dbReference>
<dbReference type="InterPro" id="IPR050304">
    <property type="entry name" value="MT-severing_AAA_ATPase"/>
</dbReference>
<dbReference type="GO" id="GO:0016887">
    <property type="term" value="F:ATP hydrolysis activity"/>
    <property type="evidence" value="ECO:0007669"/>
    <property type="project" value="InterPro"/>
</dbReference>
<dbReference type="VEuPathDB" id="TrichDB:TRFO_04101"/>
<dbReference type="GO" id="GO:0005524">
    <property type="term" value="F:ATP binding"/>
    <property type="evidence" value="ECO:0007669"/>
    <property type="project" value="InterPro"/>
</dbReference>
<dbReference type="InterPro" id="IPR027417">
    <property type="entry name" value="P-loop_NTPase"/>
</dbReference>
<dbReference type="Proteomes" id="UP000179807">
    <property type="component" value="Unassembled WGS sequence"/>
</dbReference>
<reference evidence="2" key="1">
    <citation type="submission" date="2016-10" db="EMBL/GenBank/DDBJ databases">
        <authorList>
            <person name="Benchimol M."/>
            <person name="Almeida L.G."/>
            <person name="Vasconcelos A.T."/>
            <person name="Perreira-Neves A."/>
            <person name="Rosa I.A."/>
            <person name="Tasca T."/>
            <person name="Bogo M.R."/>
            <person name="de Souza W."/>
        </authorList>
    </citation>
    <scope>NUCLEOTIDE SEQUENCE [LARGE SCALE GENOMIC DNA]</scope>
    <source>
        <strain evidence="2">K</strain>
    </source>
</reference>
<organism evidence="2 3">
    <name type="scientific">Tritrichomonas foetus</name>
    <dbReference type="NCBI Taxonomy" id="1144522"/>
    <lineage>
        <taxon>Eukaryota</taxon>
        <taxon>Metamonada</taxon>
        <taxon>Parabasalia</taxon>
        <taxon>Tritrichomonadida</taxon>
        <taxon>Tritrichomonadidae</taxon>
        <taxon>Tritrichomonas</taxon>
    </lineage>
</organism>
<dbReference type="GeneID" id="94826391"/>
<dbReference type="Pfam" id="PF00004">
    <property type="entry name" value="AAA"/>
    <property type="match status" value="1"/>
</dbReference>
<gene>
    <name evidence="2" type="ORF">TRFO_04101</name>
</gene>
<dbReference type="OrthoDB" id="29072at2759"/>
<sequence>MLTENLAPSREKLLEKVSRKIKSIQQCKEEKYVSENSFLFFGCAGNGKTYFTNKLIDNVQIQSIVIESWSLDNEAICKYIEKSQEFNDINLILIFRDIDALFIRDEKSETKHHFIQLMKSKSMNKIIIIAETNRLSSLDSKLCELFKNRIYFNFPSENDRLMLLKHSFPNNYLDMIIHKTHRFSFSDLVTLLREINIQPIRRMLQNNNGNIDNIDESIKIVPDENDITISLQNFKSSFPEEEKLKYDEIAIKYTFEILHE</sequence>
<evidence type="ECO:0000313" key="2">
    <source>
        <dbReference type="EMBL" id="OHT11135.1"/>
    </source>
</evidence>
<proteinExistence type="predicted"/>
<name>A0A1J4KIF9_9EUKA</name>
<dbReference type="PANTHER" id="PTHR23074">
    <property type="entry name" value="AAA DOMAIN-CONTAINING"/>
    <property type="match status" value="1"/>
</dbReference>
<accession>A0A1J4KIF9</accession>
<dbReference type="RefSeq" id="XP_068364271.1">
    <property type="nucleotide sequence ID" value="XM_068491687.1"/>
</dbReference>
<dbReference type="AlphaFoldDB" id="A0A1J4KIF9"/>
<evidence type="ECO:0000313" key="3">
    <source>
        <dbReference type="Proteomes" id="UP000179807"/>
    </source>
</evidence>
<dbReference type="PANTHER" id="PTHR23074:SF83">
    <property type="entry name" value="VACUOLAR PROTEIN SORTING-ASSOCIATED PROTEIN 4A"/>
    <property type="match status" value="1"/>
</dbReference>